<evidence type="ECO:0000313" key="2">
    <source>
        <dbReference type="Proteomes" id="UP000789396"/>
    </source>
</evidence>
<feature type="non-terminal residue" evidence="1">
    <location>
        <position position="1"/>
    </location>
</feature>
<dbReference type="EMBL" id="CAJVPZ010037577">
    <property type="protein sequence ID" value="CAG8753826.1"/>
    <property type="molecule type" value="Genomic_DNA"/>
</dbReference>
<evidence type="ECO:0000313" key="1">
    <source>
        <dbReference type="EMBL" id="CAG8753826.1"/>
    </source>
</evidence>
<feature type="non-terminal residue" evidence="1">
    <location>
        <position position="114"/>
    </location>
</feature>
<comment type="caution">
    <text evidence="1">The sequence shown here is derived from an EMBL/GenBank/DDBJ whole genome shotgun (WGS) entry which is preliminary data.</text>
</comment>
<proteinExistence type="predicted"/>
<reference evidence="1" key="1">
    <citation type="submission" date="2021-06" db="EMBL/GenBank/DDBJ databases">
        <authorList>
            <person name="Kallberg Y."/>
            <person name="Tangrot J."/>
            <person name="Rosling A."/>
        </authorList>
    </citation>
    <scope>NUCLEOTIDE SEQUENCE</scope>
    <source>
        <strain evidence="1">IN212</strain>
    </source>
</reference>
<organism evidence="1 2">
    <name type="scientific">Racocetra fulgida</name>
    <dbReference type="NCBI Taxonomy" id="60492"/>
    <lineage>
        <taxon>Eukaryota</taxon>
        <taxon>Fungi</taxon>
        <taxon>Fungi incertae sedis</taxon>
        <taxon>Mucoromycota</taxon>
        <taxon>Glomeromycotina</taxon>
        <taxon>Glomeromycetes</taxon>
        <taxon>Diversisporales</taxon>
        <taxon>Gigasporaceae</taxon>
        <taxon>Racocetra</taxon>
    </lineage>
</organism>
<gene>
    <name evidence="1" type="ORF">RFULGI_LOCUS13795</name>
</gene>
<keyword evidence="2" id="KW-1185">Reference proteome</keyword>
<dbReference type="AlphaFoldDB" id="A0A9N9IY99"/>
<dbReference type="OrthoDB" id="2350845at2759"/>
<sequence length="114" mass="12976">NGLLYSVNSLLAAIRAINRFYNSNVSKIKPVDLYDHLGISDYEVLTITNHRSLSSLAHYEWPKDGVQKATLNSLITILETSEPLLDIQNHQPNILPTTDSYNKFRSAKQIYQDK</sequence>
<accession>A0A9N9IY99</accession>
<protein>
    <submittedName>
        <fullName evidence="1">17751_t:CDS:1</fullName>
    </submittedName>
</protein>
<dbReference type="Proteomes" id="UP000789396">
    <property type="component" value="Unassembled WGS sequence"/>
</dbReference>
<name>A0A9N9IY99_9GLOM</name>